<feature type="region of interest" description="Disordered" evidence="3">
    <location>
        <begin position="3814"/>
        <end position="3845"/>
    </location>
</feature>
<feature type="region of interest" description="Disordered" evidence="3">
    <location>
        <begin position="4344"/>
        <end position="4373"/>
    </location>
</feature>
<feature type="region of interest" description="Disordered" evidence="3">
    <location>
        <begin position="5046"/>
        <end position="5077"/>
    </location>
</feature>
<keyword evidence="4" id="KW-0812">Transmembrane</keyword>
<feature type="coiled-coil region" evidence="2">
    <location>
        <begin position="5783"/>
        <end position="5831"/>
    </location>
</feature>
<feature type="region of interest" description="Disordered" evidence="3">
    <location>
        <begin position="6359"/>
        <end position="6392"/>
    </location>
</feature>
<feature type="domain" description="YSIRK Gram-positive signal peptide" evidence="5">
    <location>
        <begin position="15"/>
        <end position="36"/>
    </location>
</feature>
<feature type="compositionally biased region" description="Low complexity" evidence="3">
    <location>
        <begin position="7002"/>
        <end position="7017"/>
    </location>
</feature>
<evidence type="ECO:0000256" key="3">
    <source>
        <dbReference type="SAM" id="MobiDB-lite"/>
    </source>
</evidence>
<feature type="coiled-coil region" evidence="2">
    <location>
        <begin position="5431"/>
        <end position="5479"/>
    </location>
</feature>
<dbReference type="Pfam" id="PF04650">
    <property type="entry name" value="YSIRK_signal"/>
    <property type="match status" value="1"/>
</dbReference>
<feature type="domain" description="Atypical Rib" evidence="6">
    <location>
        <begin position="6872"/>
        <end position="6942"/>
    </location>
</feature>
<dbReference type="RefSeq" id="WP_338619318.1">
    <property type="nucleotide sequence ID" value="NZ_AP026968.1"/>
</dbReference>
<feature type="compositionally biased region" description="Basic and acidic residues" evidence="3">
    <location>
        <begin position="3990"/>
        <end position="4009"/>
    </location>
</feature>
<feature type="region of interest" description="Disordered" evidence="3">
    <location>
        <begin position="3990"/>
        <end position="4021"/>
    </location>
</feature>
<evidence type="ECO:0000259" key="6">
    <source>
        <dbReference type="Pfam" id="PF18938"/>
    </source>
</evidence>
<keyword evidence="2" id="KW-0175">Coiled coil</keyword>
<feature type="region of interest" description="Disordered" evidence="3">
    <location>
        <begin position="5574"/>
        <end position="5605"/>
    </location>
</feature>
<feature type="region of interest" description="Disordered" evidence="3">
    <location>
        <begin position="1025"/>
        <end position="1044"/>
    </location>
</feature>
<feature type="region of interest" description="Disordered" evidence="3">
    <location>
        <begin position="3640"/>
        <end position="3669"/>
    </location>
</feature>
<feature type="compositionally biased region" description="Polar residues" evidence="3">
    <location>
        <begin position="1031"/>
        <end position="1044"/>
    </location>
</feature>
<proteinExistence type="predicted"/>
<feature type="compositionally biased region" description="Basic and acidic residues" evidence="3">
    <location>
        <begin position="5398"/>
        <end position="5417"/>
    </location>
</feature>
<feature type="coiled-coil region" evidence="2">
    <location>
        <begin position="5079"/>
        <end position="5127"/>
    </location>
</feature>
<feature type="coiled-coil region" evidence="2">
    <location>
        <begin position="3495"/>
        <end position="3543"/>
    </location>
</feature>
<feature type="region of interest" description="Disordered" evidence="3">
    <location>
        <begin position="3462"/>
        <end position="3493"/>
    </location>
</feature>
<evidence type="ECO:0000256" key="1">
    <source>
        <dbReference type="ARBA" id="ARBA00022729"/>
    </source>
</evidence>
<feature type="domain" description="Atypical Rib" evidence="6">
    <location>
        <begin position="6544"/>
        <end position="6614"/>
    </location>
</feature>
<name>A0ABN6TN33_9STRE</name>
<feature type="compositionally biased region" description="Basic and acidic residues" evidence="3">
    <location>
        <begin position="125"/>
        <end position="138"/>
    </location>
</feature>
<feature type="coiled-coil region" evidence="2">
    <location>
        <begin position="6135"/>
        <end position="6183"/>
    </location>
</feature>
<feature type="region of interest" description="Disordered" evidence="3">
    <location>
        <begin position="4518"/>
        <end position="4549"/>
    </location>
</feature>
<feature type="region of interest" description="Disordered" evidence="3">
    <location>
        <begin position="540"/>
        <end position="560"/>
    </location>
</feature>
<feature type="coiled-coil region" evidence="2">
    <location>
        <begin position="6308"/>
        <end position="6359"/>
    </location>
</feature>
<feature type="region of interest" description="Disordered" evidence="3">
    <location>
        <begin position="4696"/>
        <end position="4725"/>
    </location>
</feature>
<feature type="compositionally biased region" description="Basic and acidic residues" evidence="3">
    <location>
        <begin position="6102"/>
        <end position="6121"/>
    </location>
</feature>
<accession>A0ABN6TN33</accession>
<feature type="coiled-coil region" evidence="2">
    <location>
        <begin position="4633"/>
        <end position="4696"/>
    </location>
</feature>
<feature type="compositionally biased region" description="Polar residues" evidence="3">
    <location>
        <begin position="7018"/>
        <end position="7051"/>
    </location>
</feature>
<feature type="compositionally biased region" description="Basic and acidic residues" evidence="3">
    <location>
        <begin position="3110"/>
        <end position="3129"/>
    </location>
</feature>
<feature type="coiled-coil region" evidence="2">
    <location>
        <begin position="6217"/>
        <end position="6280"/>
    </location>
</feature>
<feature type="region of interest" description="Disordered" evidence="3">
    <location>
        <begin position="3286"/>
        <end position="3317"/>
    </location>
</feature>
<feature type="coiled-coil region" evidence="2">
    <location>
        <begin position="5607"/>
        <end position="5655"/>
    </location>
</feature>
<feature type="region of interest" description="Disordered" evidence="3">
    <location>
        <begin position="4870"/>
        <end position="4901"/>
    </location>
</feature>
<feature type="coiled-coil region" evidence="2">
    <location>
        <begin position="4551"/>
        <end position="4599"/>
    </location>
</feature>
<dbReference type="EMBL" id="AP026968">
    <property type="protein sequence ID" value="BDT65682.1"/>
    <property type="molecule type" value="Genomic_DNA"/>
</dbReference>
<feature type="region of interest" description="Disordered" evidence="3">
    <location>
        <begin position="5926"/>
        <end position="5957"/>
    </location>
</feature>
<gene>
    <name evidence="7" type="ORF">SP4011_20990</name>
</gene>
<dbReference type="NCBIfam" id="TIGR01168">
    <property type="entry name" value="YSIRK_signal"/>
    <property type="match status" value="1"/>
</dbReference>
<organism evidence="7 8">
    <name type="scientific">Streptococcus parapneumoniae</name>
    <dbReference type="NCBI Taxonomy" id="2993430"/>
    <lineage>
        <taxon>Bacteria</taxon>
        <taxon>Bacillati</taxon>
        <taxon>Bacillota</taxon>
        <taxon>Bacilli</taxon>
        <taxon>Lactobacillales</taxon>
        <taxon>Streptococcaceae</taxon>
        <taxon>Streptococcus</taxon>
        <taxon>Streptococcus thalassemiae group</taxon>
    </lineage>
</organism>
<dbReference type="Pfam" id="PF18938">
    <property type="entry name" value="aRib"/>
    <property type="match status" value="6"/>
</dbReference>
<keyword evidence="4" id="KW-0472">Membrane</keyword>
<feature type="compositionally biased region" description="Polar residues" evidence="3">
    <location>
        <begin position="6986"/>
        <end position="6996"/>
    </location>
</feature>
<feature type="region of interest" description="Disordered" evidence="3">
    <location>
        <begin position="390"/>
        <end position="438"/>
    </location>
</feature>
<feature type="coiled-coil region" evidence="2">
    <location>
        <begin position="3847"/>
        <end position="3895"/>
    </location>
</feature>
<feature type="coiled-coil region" evidence="2">
    <location>
        <begin position="4281"/>
        <end position="4344"/>
    </location>
</feature>
<evidence type="ECO:0008006" key="9">
    <source>
        <dbReference type="Google" id="ProtNLM"/>
    </source>
</evidence>
<feature type="domain" description="Atypical Rib" evidence="6">
    <location>
        <begin position="6790"/>
        <end position="6860"/>
    </location>
</feature>
<sequence length="7237" mass="763722">MKKSYRDDNGEKVFRYSIRKYHFGAASVAVAALMFFANGAVAASETITPVTASDVVTAGSDGNADGVPGTSDEEDSKQALTDQPAELKPADELKAQEAPAEEAEQGKAVSKPAEVDSNSSQPESAQEKPQAEGEKEQEQPAAVANTEAAKSTQGNLQALLANLTLDSMKALHDEVEAGLAAANAVLSDPKATQAQVDEQTRAMEALISRVNQALTPALENPTILEKAGLASTDLTSTGITSTGLATPDGAVTEQPTGGKRRRGGGLSATAPAATQDASSAGGNATTPGASSSSQATPQALPTYTNTEGKNGVYDLKKELEFITNQLRANNASEDKIQAAKAAVDKFNEAFSKGDTISQSDFDAALADLKKSRELIEGVLAEKEANGAVVSNPLEPRVSKRNESGYSLDDDEDDIEHEQSSDTEPTTIQPRSNRTARSVDSVGIYNNKFRYYFDRGQDPASPYSRYTYAFFNERAIRGGGNPDKINRLQGYLKETVTATNNGFRWNIEINPGRNDLDGVSFMFTVPNGQNIKQDTVTVTKTDNAGTTSNSTQGRGNNQDMITGSLSAAGAKDVVKGTPGNTNASRVGTPGSPNYYLVGNVDDFYRSGLAIRNAQPDAFHSRGDSETVPANSDLQSRVERELGDQKLKKIKDSNGVTYYGRIAGNTSYRINFETTGNNDLNKLDYLSVLKGIKNAEKTYFGSIVHARVDSEKGFADKNIYRLQGNGYYQVERNTAYYTSRFPVEGRKVNEKNGSTAYAYEKYQDDPLNPNVKGVLTEGGINGSDHAFDIDGQSYGDYYNEGDQKLDKETTKQEAQQNGQSIRWYKGDSELTREEVTLDAISTAGVHTYKYKVSYNDNSSNEGEIHFVTKPKKPEITTDIESKLGQTLNVTARNIEPNSEVELYKKGINNQADSLVSRVTAGSQGNEVTFTNVKLQAGTYYVKQKVAGSWLDRSNRNVEGVYSDPSSDKKVDGLRVGTTGYITTSDRIDRKPITEFSEKDNPRTDVLKHAFIAESPDGIRTVTVDNPDNLPGFRTSQPPSASSSTRKGINVDVPAANLQGSYRLVFKAVSNSGVEKTFTTRINYPPAAPSFETTSQDLERKAQENLKTVKPPIIITVKDVGVSNGKVQQGKQWRVFLVRGGRNNENAVVPKAEGYEIIAETIPRDGDHKAIFDPTTYKDKVDKLGTQPIRAIVALVDKTTGRIDENLVSTLSTDEIHATNPITQYPIKAEVSQDPDTLEVTAKVGQGTANRAIVTYFPPNVFGAQETFTKVGNSWVKASQNNNNITISTNSDGTGTIHIPYGTSREGYPVGVSQREEGQSLDSTNTNVIVKGDKTAPKVSLGDTVLPTTANDATTPIYKVVQGSAFAPKLKVWDNIGGVKELDITDIPAGITKQNFGDQFQSQTNAKENSKYSGSTFSGNVADTQEVGQHTAQITVKDASNNTATYYLRYEVLPKVEAKQTKFPQVKGKTLQDGGNPETYIQFKNNNQNVTKPSAADVTWESQPNTATEGLDKTGVVKVTYHVTDGNGAAKDEVKNVTISTPVYHATVNGNGIYETTVGTNFSASTSATGGYLRSNFNTNVKYYWKSNTENGYTAGYGGDTRNQTANYLGKRQDTIRVFYPNSQDAQDYQDKRSEDHVITFVSKPKVPSVDVASLAGKANKRNQTVTVNNVTPGTTVKLYNGDAEIGSVNVAKDDNESYTAVKNNVTVTVNGTLPLSGNIRAKTIYMPNDANQKVESDFSASVQSTTEAPQTPEISQNSEDLVVKAKVGQGGATKVTLTYVNANGVTKTVGFTKNNGNWDKDNANADATVSITNETDGLGEIQLQQDTAQAGSEVTVKQKTDTSEFSTPATTKALGRLTGLTNTAQADGSVEIRVPEDATRMSLTYTPTGRTTSTTLEYTKNGRTWTSHNGINTYSDQHRISIPKGAVEDGTPVSVIASNDNKITTTEKSKAKFEQPSATTSTTRQSGDVEVTLPTDAEEVTLNYKNNNNVMSTVTVSKQQGNTWTTRDLPDGVSFRDGKLTFDYRKVNRDTPITTSATRGTGEVKSQARTATFPIPEHVAPRTTNVVISANGTPTNEQLFEGVEANNKRTVVAKEQQTAVAAGTKKVVKTTLTYQDNSTEEVDVTVISRPLAPSVDNLETRSSVSGLLSTARTISGQAMAGAEKVKLTLQDGNEKEINVSRDGSWNYTLTPTELLTQTASRFNAKYSDRQISVVQVKNGVDSEPIRVGVLMGRATVDTPLQAGRTITVHIPHDTTGGYIRIGGSVNNGGVDIGLKKVGDNWTLATDTATTNKLELTAEVEPDNQAMTKVTLKVRDNSVYNSPFTIGSERGAVKFRAHLYNGGAINQPIDVNRQAELNWILSETPTNTRPTVKLTKEVGTDTPKLKDNHVFAAPTVDELKGYFEGSDVEDDNGLTVGYAASNVGKLRVRVFRDRDMSVNRPGTSVSAVNNRIPAGNYTLVLSTIDAAGEESNVIEKNIVVKTMADFYRDSLKYPTETEKATFGNDDLEGNNFKQEAKTRFADKVREANQGNDKLPANVTYTAGRDNDKDRTVVANFPDGSTIDISHSLVAKPTKPTFNSTEGQGADAKLSDTDRVISGTALLSATKVTIHFQDGRGERGSQDVTPINGKWSYNLPANRYLRQTDDTSVIGSSSVPLSVTQTVFDAVSDKENIYVAKHRNFEGRTITQPKGSAELKALKQDAKKGIKYTEKNIEKEFPSDFKATWERTPDIDTVGKKIYKVQVTEKEQLDTSRPGEYNVTIIVTNPKPVELTYENKDNGTTRIKLPTDADKVRLTIPKGNRIEEYTLTSENNWALPSNSGITREGDYLVLNSNSVDGSRQVTAIATKGEGELKSQETPTSISIPTHDFEVTKITKKPGESTTDEELLAAVDVVNKQSAALKEGTKYPTTVGNYNLEVVVTYTDRSTEIIRVPYEVTAVDNSGLTTAKNGLDTERNKAVDTTGKTPESVSAYNDAKQKAKEASEAAQTVLDNQNATAQDIQAEITKVNKAKEKLAEAEAGLTTAATAQAKQELTTAKEGLDAPVSTDGMTPASVEKYNAAKAEAQQAVTEAKEAAQNALNKGENATEAEVADAKAKVEAAQAKLEAAKNLLEAKSDNSGLREAKNGLDTERNKAVDTTGKTPESVSAYNDAKQKAKEASEAAQTVLDNQNATAQDIQAEITKVNKAKEKLAEAEAGLTTAATAQAKQELTTAKEGLDAPVSTDGMTPASVEKYNAAKAEAQQAVTEAKEAAQNALNKGENATEAEVADAKAKVEAAQAKLEAAKNLLEAKSDNSGLREAKNGLDTERNKAVDTTGKTPESVSAYNDAKQKAKEASEAAQTVLDNQNATAQDIQAEITKVNKAKEKLAEAEAGLTTAATAQAKQELTTAKEGLDAPVSTDGMTPASVEKYNAAKAEAQQAVTEAKEAAQNALNKGENATEAEVADAKAKVEAAQAKLEAAKNLLEAKSDNSGLREAKNGLDTERNKAVDTTGKTPESVSAYNDAKQKAKEASEAAQTVLDNQNATAQDIQAEITKVNKAKEKLAEAEAGLTTAATAQAKQELTTAKEGLDAPVSTDGMTPASVEKYNAAKAEAQQAVTEAKEAAQNALNKGENATEAEVADAKAKVEAAQAKLEAAKNLLEAKSDNSGLREAKNGLDTERNKAVDTTGKTPESVSAYNDAKQKAKEASEAAQTVLDNQNATAQDIQAEITKVNKAKEKLAEAEAGLTTAATAQAKQELTTAKEGLDAPVSTDGMTPASVEKYNAAKAEAQQAVTEAKEAAQNALNKGENATEAEVADAKAKVEAAQAKLEAAKNLLEAKSDNSGLREAKNGLDTERNKAVDTTGKTPESVSAYNDAKQKAKEASEAAQTVLDNQNATAQDIQAEITKVNKAKEKLAEAEAGLTTAATAQAKQELTTAKEGLDAPVSTDGMTPASVEKYNAAKAEAQQAVTEAKEAAQNALNKGENATEAEVADAKAKVEAAQAKLEAAKNLLEAKSDNSGLREAKNGLDTERNKAVDTTGKTPESVSAYNDAKQKAKEASEAAQTVLDNQNATAQDIQAEITKVNKAKEKLAEAEAGLTTAATAQAKQELTTAKEGLDAPVSTDGMTPASVEKYNAAKAEAQQAVTEAKEAAQNALNKGENATEAEVADAKAKVEAAQAKLEAAKNLLEAKSDNSGLREAKNGLDTERNKAVDTTGKTPESVSAYNDAKQKAKEASEAAQTVLDNQNATAQDIQAEITKVNKAKEKLAEAEAGLTTAATAQAKQELTTAKEGLDAPVSTDGMTPASVEKYNAAKAEAQQAVTEAKEAAQNALNKGENATEAEVADAKAKVEAAQAKLEAAKNLLEAKSDNSGLREAKNGLDTERNKAVDTTGKTPESVSAYNDAKQKAKEASEAAQTVLDNQNATAQDIQAEITKVNKAKEKLAEAEAGLTTAATAQAKQELTTAKEGLDAPVSTDGMTPASVEKYNAAKAEAQQAVTEAKEAAQNALNKGENATEAEVADAKAKVEAAQAKLEAAKNLLEAKSDNSGLREAKNGLDTERNKAVDTTGKTPESVSAYNDAKQKAKEASEAAQTVLDNQNATAQDIQAEITKVNKAKEKLAEAEAGLTTAATAQAKQELTTAKEGLDAPVSTDGMTPASVEKYNAAKAEAQQAVTEAKEAAQNALNKGENATEAEVADAKAKVEAAQAKLEAAKNLLEAKSDNSGLREAKNGLDTERNKAVDTTGKTPESVSAYNDAKQKAKEASEAAQTVLDNQNATAQDIQAEITKVNKAKEKLAEAEAGLTTAATAQAKQELTTAKEGLDAPVSTDGMTPASVEKYNAAKAEAQQAVTEAKEAAQNALNKGENATEAEVADAKAKVEAAQAKLEAAKNLLEAKSDNSGLREAKNGLDTERNKAVDTTGKTPESVSAYNDAKQKAKEASEAAQTVLDNQNATAQDIQAEITKVNKAKEKLAEAEAGLTTAATAQAKQELTTAKEGLDAPVSTDGMTPASVEKYNAAKAEAQQAVTEAKEAAQNALNKGENATEAEVADAKAKVEAAQAKLEAAKNLLEAKSDNSGLREAKNGLDTERNKAVDTTGKTPESVSAYNDAKQKAKEASEAAQTVLDNQNATAQDIQAEITKVNKAKEKLAEAEAGLTTAATAQAKQELTTAKEGLDAPVSTDGMTPASVEKYNAAKAEAQQAVTEAKEAAQNALNKGENATEAEVADAKAKVEAAQAKLEAAKNLLEAKSDNSGLREAKNGLDTERNKAVDTTGKTPESVSAYNDAKQKAKEASEAAQTVLDNQNATAQDIQAEITKVNKAKEKLAEAEAGLTTAATAQAKQELTTAKEGLDAPVSTDGMTPASVEKYNAAKAEAQQAVTEAKEAAQNALNKGENATEAEVADAKAKVEAAQAKLEAAKNLLEAKSDNSGLREAKNGLDTERNKAVDTTGKTPESVSAYNDAKQKAKEASEAAQTVLDNQNATAQDIQAEITKVNKAKEKLAEAEAGLTTAATAQAKQELTTAKEGLDAPVSTDGMTPASVEKYNAAKAEAQQAVTEAKEAAQNALNKGENATEAEVADAKAKVEAAQAKLEAAKNLLEAKSDNSGLREAKNGLDTERNKAVDTTGKTPESVSAYNDAKQKAKEASEAAQTVLDNQNATAQDIQAEITKVNKAKEKLAEAEAGLTTAATAQAKQELTTAKEGLDAPVSTDGMTPASVEKYNAAKAEAQQAVTEAKEAAQNALNKGENATEAEVADAKAKVEAAQAKLEAAKNLLEAKSDNSGLREAKNGLDTERNKAVDTTGKTPESVSAYNDAKQKAKEASEAAQTVLDNQNATAQDIQAEITKVNKAKEKLAEAEAGLTTAATAQAKQELTTAKEGLDAPVSTDGMTPASVEKYNAAKAEAQQAVTEAKEAAQNALNKGENATEAEVADAKAKVEAAQAKLEAAKNLLEAKSDNSGLREAKNGLDTERNKAVDTTGKTPESVSAYNDAKQKAKEASEAAQTVLDNQNATAQDIQAEITKVNKAKEKLAEAEAGLTTAATAQAKQELTTAKEGLDAPVSTDGMTPASVEKYNAAKAEAQQAVTEAKEAAQNALNKGENATEAEVADAKAKVEAAQAKLEAAKNLLEAKSDNSGLREAKNGLDTERNKAVDTTGKTPESVSAYNDAKQKAKEASEAAQTVLDNQNATAQDIQAEITKVNKAKEKLAEAEAGLTTAATAQAKQELTTAKEGLDAPVSTDGMTPASVEKYNAAKAEAQQAVTEAKEAAQNALNKGENATEAEVADAKAKVEAAQAKLEAAKNLLVAKEDKSGLTTAKDELAEAIAANADTANKPQSKVEAYEAAKQEAETAKQNAETVIGNDNATADQVREALRKVGEAKTKLEEATTALNNAATTPAKEKLSREAGALSNRADTTNKTPDSVKAYNNKVAEAQNDITQAQAAAQAVANKGDDATATEVSDAQAKVTEAQRKLDEAKAELVNNASQAGAGNNVNKPADKVLVDPAKGIDEATKKAIEENVKEVNPGSTVVVDENGNATVTTPATGDKPGNTATIPAKDLVKNEADASQAGAGNNVNKPADKVLVDPAKGIDEATKKAIEENVKEVNPGSTVVVDENGNATVTTPATGDKPGNTATIPAKDLVKNEADASQAGAGNNVNKPADKVLVDPAKGIDEATKKAIEENVKEVNPGSTVVVDENGNATVTTPATGGKPANTATIPAKDLVKNEADASQAGAGNNVNKPADKVLVDPAKGIDEATKKAIEENVKEVNPGSTVVVDENGNATVTTPATGGKPANTATIPAKDLVKNEADASQAGAGNNVNKPADKVLVDPAKGIDEATKKAIEENVKEVNPGSTVVVDENGNATVTTPATGDKPGNTATIPAKDLVKNEADASQAGAGNNVNKPADKVLVDPAKGIDEATKKAIEENVKEVNPGSTVVVDENGNATVTTPATGGKPANTATIPAKDLVKNEPTPVPSNDGNTNNSANTNSGTNTDDSANTNNGGTTNPAPNNSDSMTPDNSGNTPVPGVTTDDSSNTTPATPSSTVGQAQASTPAQETPVSTLTPNNSGNTGNTVTPSETRPVDKSELARLVEELETRLKDLDGIDSTTLESAKALLTEIKQALNDESLTGFDLRDIVRRMREVIDSLKGVKGDQQNQEKDQMKYDSQTTTEFSYVVMLGSLIALLGLLLFLIARRKKESELKKLVKELSKLEAELDSTSVDAKVLDQAREALAQAVAFLANEKESDHTEDELIEKLKAILAQLR</sequence>
<feature type="coiled-coil region" evidence="2">
    <location>
        <begin position="4903"/>
        <end position="4951"/>
    </location>
</feature>
<feature type="domain" description="Atypical Rib" evidence="6">
    <location>
        <begin position="6462"/>
        <end position="6532"/>
    </location>
</feature>
<feature type="coiled-coil region" evidence="2">
    <location>
        <begin position="3671"/>
        <end position="3719"/>
    </location>
</feature>
<feature type="coiled-coil region" evidence="2">
    <location>
        <begin position="5959"/>
        <end position="6007"/>
    </location>
</feature>
<feature type="coiled-coil region" evidence="2">
    <location>
        <begin position="5255"/>
        <end position="5303"/>
    </location>
</feature>
<feature type="compositionally biased region" description="Basic and acidic residues" evidence="3">
    <location>
        <begin position="3640"/>
        <end position="3657"/>
    </location>
</feature>
<feature type="compositionally biased region" description="Basic and acidic residues" evidence="3">
    <location>
        <begin position="5926"/>
        <end position="5945"/>
    </location>
</feature>
<feature type="region of interest" description="Disordered" evidence="3">
    <location>
        <begin position="1944"/>
        <end position="1967"/>
    </location>
</feature>
<feature type="compositionally biased region" description="Basic and acidic residues" evidence="3">
    <location>
        <begin position="5574"/>
        <end position="5593"/>
    </location>
</feature>
<feature type="compositionally biased region" description="Basic and acidic residues" evidence="3">
    <location>
        <begin position="5046"/>
        <end position="5065"/>
    </location>
</feature>
<feature type="compositionally biased region" description="Basic and acidic residues" evidence="3">
    <location>
        <begin position="3286"/>
        <end position="3305"/>
    </location>
</feature>
<feature type="coiled-coil region" evidence="2">
    <location>
        <begin position="4727"/>
        <end position="4775"/>
    </location>
</feature>
<feature type="domain" description="Atypical Rib" evidence="6">
    <location>
        <begin position="6626"/>
        <end position="6696"/>
    </location>
</feature>
<evidence type="ECO:0000313" key="7">
    <source>
        <dbReference type="EMBL" id="BDT65682.1"/>
    </source>
</evidence>
<feature type="region of interest" description="Disordered" evidence="3">
    <location>
        <begin position="6580"/>
        <end position="6603"/>
    </location>
</feature>
<feature type="compositionally biased region" description="Basic and acidic residues" evidence="3">
    <location>
        <begin position="4696"/>
        <end position="4713"/>
    </location>
</feature>
<feature type="region of interest" description="Disordered" evidence="3">
    <location>
        <begin position="6102"/>
        <end position="6133"/>
    </location>
</feature>
<feature type="region of interest" description="Disordered" evidence="3">
    <location>
        <begin position="5750"/>
        <end position="5781"/>
    </location>
</feature>
<feature type="region of interest" description="Disordered" evidence="3">
    <location>
        <begin position="5222"/>
        <end position="5253"/>
    </location>
</feature>
<evidence type="ECO:0000259" key="5">
    <source>
        <dbReference type="Pfam" id="PF04650"/>
    </source>
</evidence>
<feature type="transmembrane region" description="Helical" evidence="4">
    <location>
        <begin position="21"/>
        <end position="43"/>
    </location>
</feature>
<feature type="region of interest" description="Disordered" evidence="3">
    <location>
        <begin position="570"/>
        <end position="589"/>
    </location>
</feature>
<feature type="coiled-coil region" evidence="2">
    <location>
        <begin position="7167"/>
        <end position="7194"/>
    </location>
</feature>
<feature type="coiled-coil region" evidence="2">
    <location>
        <begin position="2967"/>
        <end position="3015"/>
    </location>
</feature>
<feature type="compositionally biased region" description="Polar residues" evidence="3">
    <location>
        <begin position="421"/>
        <end position="437"/>
    </location>
</feature>
<feature type="coiled-coil region" evidence="2">
    <location>
        <begin position="4023"/>
        <end position="4071"/>
    </location>
</feature>
<feature type="compositionally biased region" description="Basic and acidic residues" evidence="3">
    <location>
        <begin position="4166"/>
        <end position="4185"/>
    </location>
</feature>
<feature type="compositionally biased region" description="Basic and acidic residues" evidence="3">
    <location>
        <begin position="4518"/>
        <end position="4537"/>
    </location>
</feature>
<feature type="coiled-coil region" evidence="2">
    <location>
        <begin position="329"/>
        <end position="385"/>
    </location>
</feature>
<feature type="compositionally biased region" description="Basic and acidic residues" evidence="3">
    <location>
        <begin position="4344"/>
        <end position="4361"/>
    </location>
</feature>
<keyword evidence="8" id="KW-1185">Reference proteome</keyword>
<keyword evidence="1" id="KW-0732">Signal</keyword>
<dbReference type="Gene3D" id="3.10.20.890">
    <property type="match status" value="6"/>
</dbReference>
<feature type="coiled-coil region" evidence="2">
    <location>
        <begin position="3143"/>
        <end position="3191"/>
    </location>
</feature>
<feature type="compositionally biased region" description="Polar residues" evidence="3">
    <location>
        <begin position="275"/>
        <end position="308"/>
    </location>
</feature>
<feature type="compositionally biased region" description="Basic and acidic residues" evidence="3">
    <location>
        <begin position="5222"/>
        <end position="5241"/>
    </location>
</feature>
<feature type="region of interest" description="Disordered" evidence="3">
    <location>
        <begin position="3110"/>
        <end position="3141"/>
    </location>
</feature>
<dbReference type="Pfam" id="PF07554">
    <property type="entry name" value="FIVAR"/>
    <property type="match status" value="40"/>
</dbReference>
<feature type="region of interest" description="Disordered" evidence="3">
    <location>
        <begin position="4166"/>
        <end position="4197"/>
    </location>
</feature>
<feature type="compositionally biased region" description="Basic and acidic residues" evidence="3">
    <location>
        <begin position="5750"/>
        <end position="5769"/>
    </location>
</feature>
<feature type="compositionally biased region" description="Low complexity" evidence="3">
    <location>
        <begin position="6948"/>
        <end position="6985"/>
    </location>
</feature>
<feature type="compositionally biased region" description="Basic and acidic residues" evidence="3">
    <location>
        <begin position="3814"/>
        <end position="3833"/>
    </location>
</feature>
<evidence type="ECO:0000256" key="2">
    <source>
        <dbReference type="SAM" id="Coils"/>
    </source>
</evidence>
<feature type="region of interest" description="Disordered" evidence="3">
    <location>
        <begin position="238"/>
        <end position="309"/>
    </location>
</feature>
<feature type="coiled-coil region" evidence="2">
    <location>
        <begin position="4375"/>
        <end position="4423"/>
    </location>
</feature>
<feature type="coiled-coil region" evidence="2">
    <location>
        <begin position="6393"/>
        <end position="6456"/>
    </location>
</feature>
<dbReference type="Proteomes" id="UP001378546">
    <property type="component" value="Chromosome"/>
</dbReference>
<reference evidence="7 8" key="1">
    <citation type="submission" date="2022-11" db="EMBL/GenBank/DDBJ databases">
        <title>Complete genome sequence of alpha-hemolytic streptococci isolated from Japan.</title>
        <authorList>
            <person name="Morita M."/>
            <person name="Chang B."/>
            <person name="Akeda Y."/>
        </authorList>
    </citation>
    <scope>NUCLEOTIDE SEQUENCE [LARGE SCALE GENOMIC DNA]</scope>
    <source>
        <strain evidence="7 8">SP4011</strain>
    </source>
</reference>
<keyword evidence="4" id="KW-1133">Transmembrane helix</keyword>
<feature type="region of interest" description="Disordered" evidence="3">
    <location>
        <begin position="6498"/>
        <end position="6521"/>
    </location>
</feature>
<feature type="coiled-coil region" evidence="2">
    <location>
        <begin position="4199"/>
        <end position="4247"/>
    </location>
</feature>
<feature type="domain" description="Atypical Rib" evidence="6">
    <location>
        <begin position="6708"/>
        <end position="6778"/>
    </location>
</feature>
<dbReference type="InterPro" id="IPR005877">
    <property type="entry name" value="YSIRK_signal_dom"/>
</dbReference>
<feature type="compositionally biased region" description="Polar residues" evidence="3">
    <location>
        <begin position="1954"/>
        <end position="1964"/>
    </location>
</feature>
<feature type="region of interest" description="Disordered" evidence="3">
    <location>
        <begin position="6908"/>
        <end position="7057"/>
    </location>
</feature>
<evidence type="ECO:0000313" key="8">
    <source>
        <dbReference type="Proteomes" id="UP001378546"/>
    </source>
</evidence>
<feature type="coiled-coil region" evidence="2">
    <location>
        <begin position="3319"/>
        <end position="3367"/>
    </location>
</feature>
<dbReference type="InterPro" id="IPR044024">
    <property type="entry name" value="aRib"/>
</dbReference>
<feature type="coiled-coil region" evidence="2">
    <location>
        <begin position="3577"/>
        <end position="3640"/>
    </location>
</feature>
<feature type="region of interest" description="Disordered" evidence="3">
    <location>
        <begin position="5398"/>
        <end position="5429"/>
    </location>
</feature>
<feature type="compositionally biased region" description="Basic and acidic residues" evidence="3">
    <location>
        <begin position="4870"/>
        <end position="4889"/>
    </location>
</feature>
<feature type="transmembrane region" description="Helical" evidence="4">
    <location>
        <begin position="7145"/>
        <end position="7166"/>
    </location>
</feature>
<evidence type="ECO:0000256" key="4">
    <source>
        <dbReference type="SAM" id="Phobius"/>
    </source>
</evidence>
<feature type="region of interest" description="Disordered" evidence="3">
    <location>
        <begin position="56"/>
        <end position="150"/>
    </location>
</feature>
<feature type="compositionally biased region" description="Basic and acidic residues" evidence="3">
    <location>
        <begin position="3462"/>
        <end position="3481"/>
    </location>
</feature>
<protein>
    <recommendedName>
        <fullName evidence="9">Surface anchored protein</fullName>
    </recommendedName>
</protein>